<name>A0A1V2EW77_9SPHN</name>
<evidence type="ECO:0008006" key="6">
    <source>
        <dbReference type="Google" id="ProtNLM"/>
    </source>
</evidence>
<gene>
    <name evidence="4" type="ORF">SPHI_11320</name>
</gene>
<evidence type="ECO:0000256" key="2">
    <source>
        <dbReference type="SAM" id="Phobius"/>
    </source>
</evidence>
<feature type="signal peptide" evidence="3">
    <location>
        <begin position="1"/>
        <end position="28"/>
    </location>
</feature>
<reference evidence="4 5" key="1">
    <citation type="submission" date="2016-11" db="EMBL/GenBank/DDBJ databases">
        <title>Genome sequence of Sphingomonas jeddahensis G39.</title>
        <authorList>
            <person name="Poehlein A."/>
            <person name="Wuebbeler J.H."/>
            <person name="Steinbuechel A."/>
            <person name="Daniel R."/>
        </authorList>
    </citation>
    <scope>NUCLEOTIDE SEQUENCE [LARGE SCALE GENOMIC DNA]</scope>
    <source>
        <strain evidence="4 5">G39</strain>
    </source>
</reference>
<sequence length="383" mass="38962">MSMSGVMKMRLAAGVAALGMLGSGAGMAAAQDAPATLPDLGNYSLPSSQPTPVVPLVVPPAPVATSTPTPRATPTARVTPTARATPTPQPSATPTPRATPTPVATPSPSTTATPVATPEPVASPTSAAPAVAPTALAPPVAEPVSATPSERPAWLWPVVLGLILLTGMGLFAWRRRRQAEPADVPVLPVVDAVPPPEAPPVSRAPAVPVAPTAPRFLDQAASAPAPRLDLDEPAVSRAGLNMVTATADVTVTVRNVSDVAAQGVTLDVRLTSAQPGQDAAIAAMFAGPVPRPATPPFDLAPGEARKVRALATMPRDAITVLQAGGRPMFVPVVAIRAVHAGGQTTSVHALGIERPGQAKLGPFWLDQPMRMYDTIGVRPHSGR</sequence>
<evidence type="ECO:0000313" key="4">
    <source>
        <dbReference type="EMBL" id="ONF96936.1"/>
    </source>
</evidence>
<feature type="compositionally biased region" description="Pro residues" evidence="1">
    <location>
        <begin position="87"/>
        <end position="105"/>
    </location>
</feature>
<dbReference type="Proteomes" id="UP000188729">
    <property type="component" value="Unassembled WGS sequence"/>
</dbReference>
<keyword evidence="5" id="KW-1185">Reference proteome</keyword>
<evidence type="ECO:0000256" key="3">
    <source>
        <dbReference type="SAM" id="SignalP"/>
    </source>
</evidence>
<protein>
    <recommendedName>
        <fullName evidence="6">Gram-positive cocci surface proteins LPxTG domain-containing protein</fullName>
    </recommendedName>
</protein>
<dbReference type="STRING" id="1915074.SPHI_11320"/>
<keyword evidence="3" id="KW-0732">Signal</keyword>
<feature type="transmembrane region" description="Helical" evidence="2">
    <location>
        <begin position="154"/>
        <end position="173"/>
    </location>
</feature>
<dbReference type="AlphaFoldDB" id="A0A1V2EW77"/>
<feature type="region of interest" description="Disordered" evidence="1">
    <location>
        <begin position="56"/>
        <end position="129"/>
    </location>
</feature>
<feature type="chain" id="PRO_5012821442" description="Gram-positive cocci surface proteins LPxTG domain-containing protein" evidence="3">
    <location>
        <begin position="29"/>
        <end position="383"/>
    </location>
</feature>
<accession>A0A1V2EW77</accession>
<feature type="compositionally biased region" description="Low complexity" evidence="1">
    <location>
        <begin position="63"/>
        <end position="86"/>
    </location>
</feature>
<keyword evidence="2" id="KW-0812">Transmembrane</keyword>
<dbReference type="EMBL" id="MPSB01000003">
    <property type="protein sequence ID" value="ONF96936.1"/>
    <property type="molecule type" value="Genomic_DNA"/>
</dbReference>
<comment type="caution">
    <text evidence="4">The sequence shown here is derived from an EMBL/GenBank/DDBJ whole genome shotgun (WGS) entry which is preliminary data.</text>
</comment>
<feature type="compositionally biased region" description="Low complexity" evidence="1">
    <location>
        <begin position="106"/>
        <end position="129"/>
    </location>
</feature>
<proteinExistence type="predicted"/>
<organism evidence="4 5">
    <name type="scientific">Sphingomonas jeddahensis</name>
    <dbReference type="NCBI Taxonomy" id="1915074"/>
    <lineage>
        <taxon>Bacteria</taxon>
        <taxon>Pseudomonadati</taxon>
        <taxon>Pseudomonadota</taxon>
        <taxon>Alphaproteobacteria</taxon>
        <taxon>Sphingomonadales</taxon>
        <taxon>Sphingomonadaceae</taxon>
        <taxon>Sphingomonas</taxon>
    </lineage>
</organism>
<keyword evidence="2" id="KW-0472">Membrane</keyword>
<evidence type="ECO:0000313" key="5">
    <source>
        <dbReference type="Proteomes" id="UP000188729"/>
    </source>
</evidence>
<evidence type="ECO:0000256" key="1">
    <source>
        <dbReference type="SAM" id="MobiDB-lite"/>
    </source>
</evidence>
<keyword evidence="2" id="KW-1133">Transmembrane helix</keyword>